<accession>A0A564G750</accession>
<proteinExistence type="predicted"/>
<reference evidence="3 4" key="1">
    <citation type="submission" date="2019-06" db="EMBL/GenBank/DDBJ databases">
        <authorList>
            <person name="Rodrigo-Torres L."/>
            <person name="Arahal R. D."/>
            <person name="Lucena T."/>
        </authorList>
    </citation>
    <scope>NUCLEOTIDE SEQUENCE [LARGE SCALE GENOMIC DNA]</scope>
    <source>
        <strain evidence="3 4">SW08-7</strain>
    </source>
</reference>
<keyword evidence="5" id="KW-1185">Reference proteome</keyword>
<evidence type="ECO:0000313" key="5">
    <source>
        <dbReference type="Proteomes" id="UP001055303"/>
    </source>
</evidence>
<dbReference type="EMBL" id="CABFVH010000122">
    <property type="protein sequence ID" value="VUF16167.1"/>
    <property type="molecule type" value="Genomic_DNA"/>
</dbReference>
<reference evidence="2" key="3">
    <citation type="submission" date="2021-08" db="EMBL/GenBank/DDBJ databases">
        <authorList>
            <person name="Tani A."/>
            <person name="Ola A."/>
            <person name="Ogura Y."/>
            <person name="Katsura K."/>
            <person name="Hayashi T."/>
        </authorList>
    </citation>
    <scope>NUCLEOTIDE SEQUENCE</scope>
    <source>
        <strain evidence="2">DSM 22415</strain>
    </source>
</reference>
<organism evidence="3 4">
    <name type="scientific">Methylobacterium dankookense</name>
    <dbReference type="NCBI Taxonomy" id="560405"/>
    <lineage>
        <taxon>Bacteria</taxon>
        <taxon>Pseudomonadati</taxon>
        <taxon>Pseudomonadota</taxon>
        <taxon>Alphaproteobacteria</taxon>
        <taxon>Hyphomicrobiales</taxon>
        <taxon>Methylobacteriaceae</taxon>
        <taxon>Methylobacterium</taxon>
    </lineage>
</organism>
<evidence type="ECO:0000256" key="1">
    <source>
        <dbReference type="SAM" id="MobiDB-lite"/>
    </source>
</evidence>
<evidence type="ECO:0000313" key="3">
    <source>
        <dbReference type="EMBL" id="VUF16167.1"/>
    </source>
</evidence>
<dbReference type="Proteomes" id="UP000401717">
    <property type="component" value="Unassembled WGS sequence"/>
</dbReference>
<evidence type="ECO:0000313" key="2">
    <source>
        <dbReference type="EMBL" id="GJD59601.1"/>
    </source>
</evidence>
<gene>
    <name evidence="2" type="ORF">IFDJLNFL_5530</name>
    <name evidence="3" type="ORF">MTDSW087_05924</name>
</gene>
<protein>
    <submittedName>
        <fullName evidence="3">Uncharacterized protein</fullName>
    </submittedName>
</protein>
<sequence length="33" mass="3507">MSTRYTTGTSGVPRSFEAGLSLRTTAAGSKRKM</sequence>
<name>A0A564G750_9HYPH</name>
<feature type="region of interest" description="Disordered" evidence="1">
    <location>
        <begin position="1"/>
        <end position="33"/>
    </location>
</feature>
<feature type="compositionally biased region" description="Polar residues" evidence="1">
    <location>
        <begin position="1"/>
        <end position="12"/>
    </location>
</feature>
<evidence type="ECO:0000313" key="4">
    <source>
        <dbReference type="Proteomes" id="UP000401717"/>
    </source>
</evidence>
<dbReference type="EMBL" id="BPQI01000230">
    <property type="protein sequence ID" value="GJD59601.1"/>
    <property type="molecule type" value="Genomic_DNA"/>
</dbReference>
<dbReference type="Proteomes" id="UP001055303">
    <property type="component" value="Unassembled WGS sequence"/>
</dbReference>
<dbReference type="AlphaFoldDB" id="A0A564G750"/>
<reference evidence="2" key="2">
    <citation type="journal article" date="2021" name="Front. Microbiol.">
        <title>Comprehensive Comparative Genomics and Phenotyping of Methylobacterium Species.</title>
        <authorList>
            <person name="Alessa O."/>
            <person name="Ogura Y."/>
            <person name="Fujitani Y."/>
            <person name="Takami H."/>
            <person name="Hayashi T."/>
            <person name="Sahin N."/>
            <person name="Tani A."/>
        </authorList>
    </citation>
    <scope>NUCLEOTIDE SEQUENCE</scope>
    <source>
        <strain evidence="2">DSM 22415</strain>
    </source>
</reference>